<keyword evidence="8" id="KW-1185">Reference proteome</keyword>
<dbReference type="PANTHER" id="PTHR32196">
    <property type="entry name" value="ABC TRANSPORTER PERMEASE PROTEIN YPHD-RELATED-RELATED"/>
    <property type="match status" value="1"/>
</dbReference>
<evidence type="ECO:0000256" key="4">
    <source>
        <dbReference type="ARBA" id="ARBA00022989"/>
    </source>
</evidence>
<comment type="subcellular location">
    <subcellularLocation>
        <location evidence="1">Cell membrane</location>
        <topology evidence="1">Multi-pass membrane protein</topology>
    </subcellularLocation>
</comment>
<keyword evidence="5 6" id="KW-0472">Membrane</keyword>
<proteinExistence type="predicted"/>
<feature type="transmembrane region" description="Helical" evidence="6">
    <location>
        <begin position="54"/>
        <end position="72"/>
    </location>
</feature>
<evidence type="ECO:0000256" key="1">
    <source>
        <dbReference type="ARBA" id="ARBA00004651"/>
    </source>
</evidence>
<name>A0ABU0FFA3_9HYPH</name>
<dbReference type="EMBL" id="JAUSVK010000001">
    <property type="protein sequence ID" value="MDQ0393292.1"/>
    <property type="molecule type" value="Genomic_DNA"/>
</dbReference>
<evidence type="ECO:0000313" key="7">
    <source>
        <dbReference type="EMBL" id="MDQ0393292.1"/>
    </source>
</evidence>
<keyword evidence="2" id="KW-1003">Cell membrane</keyword>
<protein>
    <submittedName>
        <fullName evidence="7">Ribose transport system permease protein</fullName>
    </submittedName>
</protein>
<evidence type="ECO:0000256" key="3">
    <source>
        <dbReference type="ARBA" id="ARBA00022692"/>
    </source>
</evidence>
<feature type="transmembrane region" description="Helical" evidence="6">
    <location>
        <begin position="218"/>
        <end position="239"/>
    </location>
</feature>
<dbReference type="RefSeq" id="WP_307428429.1">
    <property type="nucleotide sequence ID" value="NZ_JAUSVK010000001.1"/>
</dbReference>
<evidence type="ECO:0000256" key="2">
    <source>
        <dbReference type="ARBA" id="ARBA00022475"/>
    </source>
</evidence>
<feature type="transmembrane region" description="Helical" evidence="6">
    <location>
        <begin position="79"/>
        <end position="95"/>
    </location>
</feature>
<feature type="transmembrane region" description="Helical" evidence="6">
    <location>
        <begin position="303"/>
        <end position="320"/>
    </location>
</feature>
<feature type="transmembrane region" description="Helical" evidence="6">
    <location>
        <begin position="169"/>
        <end position="191"/>
    </location>
</feature>
<gene>
    <name evidence="7" type="ORF">J3R73_003084</name>
</gene>
<organism evidence="7 8">
    <name type="scientific">Labrys monachus</name>
    <dbReference type="NCBI Taxonomy" id="217067"/>
    <lineage>
        <taxon>Bacteria</taxon>
        <taxon>Pseudomonadati</taxon>
        <taxon>Pseudomonadota</taxon>
        <taxon>Alphaproteobacteria</taxon>
        <taxon>Hyphomicrobiales</taxon>
        <taxon>Xanthobacteraceae</taxon>
        <taxon>Labrys</taxon>
    </lineage>
</organism>
<dbReference type="CDD" id="cd06579">
    <property type="entry name" value="TM_PBP1_transp_AraH_like"/>
    <property type="match status" value="1"/>
</dbReference>
<feature type="transmembrane region" description="Helical" evidence="6">
    <location>
        <begin position="101"/>
        <end position="124"/>
    </location>
</feature>
<evidence type="ECO:0000313" key="8">
    <source>
        <dbReference type="Proteomes" id="UP001237448"/>
    </source>
</evidence>
<keyword evidence="4 6" id="KW-1133">Transmembrane helix</keyword>
<keyword evidence="3 6" id="KW-0812">Transmembrane</keyword>
<feature type="transmembrane region" description="Helical" evidence="6">
    <location>
        <begin position="21"/>
        <end position="42"/>
    </location>
</feature>
<feature type="transmembrane region" description="Helical" evidence="6">
    <location>
        <begin position="131"/>
        <end position="149"/>
    </location>
</feature>
<comment type="caution">
    <text evidence="7">The sequence shown here is derived from an EMBL/GenBank/DDBJ whole genome shotgun (WGS) entry which is preliminary data.</text>
</comment>
<reference evidence="7 8" key="1">
    <citation type="submission" date="2023-07" db="EMBL/GenBank/DDBJ databases">
        <title>Genomic Encyclopedia of Type Strains, Phase IV (KMG-IV): sequencing the most valuable type-strain genomes for metagenomic binning, comparative biology and taxonomic classification.</title>
        <authorList>
            <person name="Goeker M."/>
        </authorList>
    </citation>
    <scope>NUCLEOTIDE SEQUENCE [LARGE SCALE GENOMIC DNA]</scope>
    <source>
        <strain evidence="7 8">DSM 5896</strain>
    </source>
</reference>
<sequence>MTNVPLSRPAAPRRRFPIRDVFLQFGVVWAFVILLVASAILYPRVFDPTNVKNILSQAAPVGIVSVGMTFVMIGGGFDLSVGAIFALGAVVFAHLTDPLGLWGAAGVVLIASTICGVINGLIVTKLRVNPFVATLGTGSAFGGYAFIYSDAAPQVPNDFNFQYLGTEAWFGWPISIYILIAVFLFGAFVLARSVYGRAIYATGGNTEASRLSGIPVDVLRASTYVMTAICSGIGGMILASRLGVGQADMGGSIALDSIAIVVIGGTSLLGGEGAMWRTAIGLLIIATLTNVFDSLAINNNYQLVAKGVIVIGAVALDIYARRIRN</sequence>
<feature type="transmembrane region" description="Helical" evidence="6">
    <location>
        <begin position="278"/>
        <end position="297"/>
    </location>
</feature>
<dbReference type="InterPro" id="IPR001851">
    <property type="entry name" value="ABC_transp_permease"/>
</dbReference>
<dbReference type="Pfam" id="PF02653">
    <property type="entry name" value="BPD_transp_2"/>
    <property type="match status" value="1"/>
</dbReference>
<accession>A0ABU0FFA3</accession>
<evidence type="ECO:0000256" key="6">
    <source>
        <dbReference type="SAM" id="Phobius"/>
    </source>
</evidence>
<dbReference type="Proteomes" id="UP001237448">
    <property type="component" value="Unassembled WGS sequence"/>
</dbReference>
<evidence type="ECO:0000256" key="5">
    <source>
        <dbReference type="ARBA" id="ARBA00023136"/>
    </source>
</evidence>
<feature type="transmembrane region" description="Helical" evidence="6">
    <location>
        <begin position="251"/>
        <end position="271"/>
    </location>
</feature>